<dbReference type="Pfam" id="PF06149">
    <property type="entry name" value="DUF969"/>
    <property type="match status" value="1"/>
</dbReference>
<dbReference type="OrthoDB" id="80065at2"/>
<evidence type="ECO:0000313" key="3">
    <source>
        <dbReference type="EMBL" id="SAL18678.1"/>
    </source>
</evidence>
<sequence length="252" mass="27205">MSTPVDYWPLIGVVVVALGFVCRFNPMLVVTFGAVATGFAAKMSPHDILAQLGTGFIKARNLPLITLLPLPVIGLLERHGLREFVQRAIVRIRAATAGRLLVLYLFVRELSAALGLVSLGGHAQMVRPLIAPMAEGLAEERHGDIGDARYRVRAFAASADNIGLFFGEDVFVAFGVVLFMENFLRGAGIEVSPLHIAVAGIPTAVLVFFFHSFRLYRLDNWLSNHNSKQLGVSSAPATDKAAPAQTLGDNRS</sequence>
<feature type="region of interest" description="Disordered" evidence="1">
    <location>
        <begin position="230"/>
        <end position="252"/>
    </location>
</feature>
<gene>
    <name evidence="3" type="ORF">AWB64_01279</name>
</gene>
<dbReference type="AlphaFoldDB" id="A0A158FFP8"/>
<evidence type="ECO:0000256" key="1">
    <source>
        <dbReference type="SAM" id="MobiDB-lite"/>
    </source>
</evidence>
<keyword evidence="2" id="KW-0812">Transmembrane</keyword>
<dbReference type="Proteomes" id="UP000054893">
    <property type="component" value="Unassembled WGS sequence"/>
</dbReference>
<evidence type="ECO:0000313" key="4">
    <source>
        <dbReference type="Proteomes" id="UP000054893"/>
    </source>
</evidence>
<name>A0A158FFP8_CABSO</name>
<accession>A0A158FFP8</accession>
<keyword evidence="2" id="KW-1133">Transmembrane helix</keyword>
<proteinExistence type="predicted"/>
<dbReference type="EMBL" id="FCOC02000002">
    <property type="protein sequence ID" value="SAL18678.1"/>
    <property type="molecule type" value="Genomic_DNA"/>
</dbReference>
<reference evidence="3 4" key="1">
    <citation type="submission" date="2016-01" db="EMBL/GenBank/DDBJ databases">
        <authorList>
            <person name="Oliw E.H."/>
        </authorList>
    </citation>
    <scope>NUCLEOTIDE SEQUENCE [LARGE SCALE GENOMIC DNA]</scope>
    <source>
        <strain evidence="3">LMG 22029</strain>
    </source>
</reference>
<evidence type="ECO:0000256" key="2">
    <source>
        <dbReference type="SAM" id="Phobius"/>
    </source>
</evidence>
<feature type="transmembrane region" description="Helical" evidence="2">
    <location>
        <begin position="196"/>
        <end position="216"/>
    </location>
</feature>
<dbReference type="RefSeq" id="WP_060817719.1">
    <property type="nucleotide sequence ID" value="NZ_FCOC02000002.1"/>
</dbReference>
<keyword evidence="2" id="KW-0472">Membrane</keyword>
<dbReference type="InterPro" id="IPR010374">
    <property type="entry name" value="DUF969"/>
</dbReference>
<feature type="transmembrane region" description="Helical" evidence="2">
    <location>
        <begin position="162"/>
        <end position="184"/>
    </location>
</feature>
<organism evidence="3 4">
    <name type="scientific">Caballeronia sordidicola</name>
    <name type="common">Burkholderia sordidicola</name>
    <dbReference type="NCBI Taxonomy" id="196367"/>
    <lineage>
        <taxon>Bacteria</taxon>
        <taxon>Pseudomonadati</taxon>
        <taxon>Pseudomonadota</taxon>
        <taxon>Betaproteobacteria</taxon>
        <taxon>Burkholderiales</taxon>
        <taxon>Burkholderiaceae</taxon>
        <taxon>Caballeronia</taxon>
    </lineage>
</organism>
<protein>
    <submittedName>
        <fullName evidence="3">Membrane protein</fullName>
    </submittedName>
</protein>